<gene>
    <name evidence="2" type="ORF">chiPu_0026952</name>
</gene>
<name>A0A401TKU4_CHIPU</name>
<evidence type="ECO:0000313" key="3">
    <source>
        <dbReference type="Proteomes" id="UP000287033"/>
    </source>
</evidence>
<reference evidence="2 3" key="1">
    <citation type="journal article" date="2018" name="Nat. Ecol. Evol.">
        <title>Shark genomes provide insights into elasmobranch evolution and the origin of vertebrates.</title>
        <authorList>
            <person name="Hara Y"/>
            <person name="Yamaguchi K"/>
            <person name="Onimaru K"/>
            <person name="Kadota M"/>
            <person name="Koyanagi M"/>
            <person name="Keeley SD"/>
            <person name="Tatsumi K"/>
            <person name="Tanaka K"/>
            <person name="Motone F"/>
            <person name="Kageyama Y"/>
            <person name="Nozu R"/>
            <person name="Adachi N"/>
            <person name="Nishimura O"/>
            <person name="Nakagawa R"/>
            <person name="Tanegashima C"/>
            <person name="Kiyatake I"/>
            <person name="Matsumoto R"/>
            <person name="Murakumo K"/>
            <person name="Nishida K"/>
            <person name="Terakita A"/>
            <person name="Kuratani S"/>
            <person name="Sato K"/>
            <person name="Hyodo S Kuraku.S."/>
        </authorList>
    </citation>
    <scope>NUCLEOTIDE SEQUENCE [LARGE SCALE GENOMIC DNA]</scope>
</reference>
<evidence type="ECO:0000313" key="2">
    <source>
        <dbReference type="EMBL" id="GCC43257.1"/>
    </source>
</evidence>
<dbReference type="AlphaFoldDB" id="A0A401TKU4"/>
<dbReference type="PANTHER" id="PTHR12496:SF2">
    <property type="entry name" value="METHYLTRANSFERASE-LIKE PROTEIN 25B"/>
    <property type="match status" value="1"/>
</dbReference>
<accession>A0A401TKU4</accession>
<dbReference type="OrthoDB" id="5875367at2759"/>
<feature type="non-terminal residue" evidence="2">
    <location>
        <position position="1"/>
    </location>
</feature>
<feature type="region of interest" description="Disordered" evidence="1">
    <location>
        <begin position="22"/>
        <end position="41"/>
    </location>
</feature>
<dbReference type="EMBL" id="BEZZ01091183">
    <property type="protein sequence ID" value="GCC43257.1"/>
    <property type="molecule type" value="Genomic_DNA"/>
</dbReference>
<keyword evidence="3" id="KW-1185">Reference proteome</keyword>
<sequence length="98" mass="10710">RESVWPLSLLAFRASAHGLALSRHPRSSDPSALATALSHQPEDPWANGCQSSMLSHPFRKHVKPKKQHEIRRLGALVKKLCDATGCQHVVDVGSGQVQ</sequence>
<proteinExistence type="predicted"/>
<dbReference type="InterPro" id="IPR052220">
    <property type="entry name" value="METTL25"/>
</dbReference>
<evidence type="ECO:0000256" key="1">
    <source>
        <dbReference type="SAM" id="MobiDB-lite"/>
    </source>
</evidence>
<dbReference type="STRING" id="137246.A0A401TKU4"/>
<dbReference type="PANTHER" id="PTHR12496">
    <property type="entry name" value="CGI-41 METHYLTRANSFERASE"/>
    <property type="match status" value="1"/>
</dbReference>
<dbReference type="Proteomes" id="UP000287033">
    <property type="component" value="Unassembled WGS sequence"/>
</dbReference>
<protein>
    <submittedName>
        <fullName evidence="2">Uncharacterized protein</fullName>
    </submittedName>
</protein>
<organism evidence="2 3">
    <name type="scientific">Chiloscyllium punctatum</name>
    <name type="common">Brownbanded bambooshark</name>
    <name type="synonym">Hemiscyllium punctatum</name>
    <dbReference type="NCBI Taxonomy" id="137246"/>
    <lineage>
        <taxon>Eukaryota</taxon>
        <taxon>Metazoa</taxon>
        <taxon>Chordata</taxon>
        <taxon>Craniata</taxon>
        <taxon>Vertebrata</taxon>
        <taxon>Chondrichthyes</taxon>
        <taxon>Elasmobranchii</taxon>
        <taxon>Galeomorphii</taxon>
        <taxon>Galeoidea</taxon>
        <taxon>Orectolobiformes</taxon>
        <taxon>Hemiscylliidae</taxon>
        <taxon>Chiloscyllium</taxon>
    </lineage>
</organism>
<comment type="caution">
    <text evidence="2">The sequence shown here is derived from an EMBL/GenBank/DDBJ whole genome shotgun (WGS) entry which is preliminary data.</text>
</comment>